<dbReference type="RefSeq" id="WP_253863610.1">
    <property type="nucleotide sequence ID" value="NZ_BAAALN010000005.1"/>
</dbReference>
<reference evidence="2 3" key="1">
    <citation type="journal article" date="2019" name="Int. J. Syst. Evol. Microbiol.">
        <title>The Global Catalogue of Microorganisms (GCM) 10K type strain sequencing project: providing services to taxonomists for standard genome sequencing and annotation.</title>
        <authorList>
            <consortium name="The Broad Institute Genomics Platform"/>
            <consortium name="The Broad Institute Genome Sequencing Center for Infectious Disease"/>
            <person name="Wu L."/>
            <person name="Ma J."/>
        </authorList>
    </citation>
    <scope>NUCLEOTIDE SEQUENCE [LARGE SCALE GENOMIC DNA]</scope>
    <source>
        <strain evidence="2 3">JCM 13023</strain>
    </source>
</reference>
<comment type="caution">
    <text evidence="2">The sequence shown here is derived from an EMBL/GenBank/DDBJ whole genome shotgun (WGS) entry which is preliminary data.</text>
</comment>
<feature type="transmembrane region" description="Helical" evidence="1">
    <location>
        <begin position="38"/>
        <end position="62"/>
    </location>
</feature>
<keyword evidence="1" id="KW-0472">Membrane</keyword>
<dbReference type="EMBL" id="BAAALN010000005">
    <property type="protein sequence ID" value="GAA1233628.1"/>
    <property type="molecule type" value="Genomic_DNA"/>
</dbReference>
<proteinExistence type="predicted"/>
<protein>
    <recommendedName>
        <fullName evidence="4">DUF2157 domain-containing protein</fullName>
    </recommendedName>
</protein>
<feature type="transmembrane region" description="Helical" evidence="1">
    <location>
        <begin position="68"/>
        <end position="89"/>
    </location>
</feature>
<keyword evidence="1" id="KW-1133">Transmembrane helix</keyword>
<keyword evidence="1" id="KW-0812">Transmembrane</keyword>
<dbReference type="Proteomes" id="UP001500653">
    <property type="component" value="Unassembled WGS sequence"/>
</dbReference>
<sequence>MSEYEQRLKPVVRAIRWVGDLSNPLYSEERRRDVSNEAAAAGLQVILLLGLGAAGGSLWIAGGEALPYIWVFMAVLLVGLLTASCYAALLGVSSARNSPRVRHNRPRDVLALGLWLVLFSGYLRAIHPGELDLVTALAAILVAAFSLGVSLGLLVLWNRRIRRSSDRG</sequence>
<evidence type="ECO:0000256" key="1">
    <source>
        <dbReference type="SAM" id="Phobius"/>
    </source>
</evidence>
<keyword evidence="3" id="KW-1185">Reference proteome</keyword>
<evidence type="ECO:0008006" key="4">
    <source>
        <dbReference type="Google" id="ProtNLM"/>
    </source>
</evidence>
<evidence type="ECO:0000313" key="2">
    <source>
        <dbReference type="EMBL" id="GAA1233628.1"/>
    </source>
</evidence>
<organism evidence="2 3">
    <name type="scientific">Prauserella halophila</name>
    <dbReference type="NCBI Taxonomy" id="185641"/>
    <lineage>
        <taxon>Bacteria</taxon>
        <taxon>Bacillati</taxon>
        <taxon>Actinomycetota</taxon>
        <taxon>Actinomycetes</taxon>
        <taxon>Pseudonocardiales</taxon>
        <taxon>Pseudonocardiaceae</taxon>
        <taxon>Prauserella</taxon>
    </lineage>
</organism>
<gene>
    <name evidence="2" type="ORF">GCM10009676_16290</name>
</gene>
<feature type="transmembrane region" description="Helical" evidence="1">
    <location>
        <begin position="109"/>
        <end position="127"/>
    </location>
</feature>
<accession>A0ABN1W598</accession>
<evidence type="ECO:0000313" key="3">
    <source>
        <dbReference type="Proteomes" id="UP001500653"/>
    </source>
</evidence>
<feature type="transmembrane region" description="Helical" evidence="1">
    <location>
        <begin position="133"/>
        <end position="157"/>
    </location>
</feature>
<name>A0ABN1W598_9PSEU</name>